<keyword evidence="3 8" id="KW-0694">RNA-binding</keyword>
<accession>A0A1F5XI05</accession>
<keyword evidence="4 7" id="KW-0689">Ribosomal protein</keyword>
<comment type="similarity">
    <text evidence="1 7">Belongs to the universal ribosomal protein uL23 family.</text>
</comment>
<dbReference type="InterPro" id="IPR012678">
    <property type="entry name" value="Ribosomal_uL23/eL15/eS24_sf"/>
</dbReference>
<dbReference type="GO" id="GO:1990904">
    <property type="term" value="C:ribonucleoprotein complex"/>
    <property type="evidence" value="ECO:0007669"/>
    <property type="project" value="UniProtKB-KW"/>
</dbReference>
<evidence type="ECO:0000256" key="8">
    <source>
        <dbReference type="RuleBase" id="RU003935"/>
    </source>
</evidence>
<reference evidence="9 10" key="1">
    <citation type="journal article" date="2016" name="Nat. Commun.">
        <title>Thousands of microbial genomes shed light on interconnected biogeochemical processes in an aquifer system.</title>
        <authorList>
            <person name="Anantharaman K."/>
            <person name="Brown C.T."/>
            <person name="Hug L.A."/>
            <person name="Sharon I."/>
            <person name="Castelle C.J."/>
            <person name="Probst A.J."/>
            <person name="Thomas B.C."/>
            <person name="Singh A."/>
            <person name="Wilkins M.J."/>
            <person name="Karaoz U."/>
            <person name="Brodie E.L."/>
            <person name="Williams K.H."/>
            <person name="Hubbard S.S."/>
            <person name="Banfield J.F."/>
        </authorList>
    </citation>
    <scope>NUCLEOTIDE SEQUENCE [LARGE SCALE GENOMIC DNA]</scope>
</reference>
<organism evidence="9 10">
    <name type="scientific">Candidatus Giovannonibacteria bacterium RIFCSPLOWO2_01_FULL_46_32</name>
    <dbReference type="NCBI Taxonomy" id="1798353"/>
    <lineage>
        <taxon>Bacteria</taxon>
        <taxon>Candidatus Giovannoniibacteriota</taxon>
    </lineage>
</organism>
<dbReference type="GO" id="GO:0006412">
    <property type="term" value="P:translation"/>
    <property type="evidence" value="ECO:0007669"/>
    <property type="project" value="InterPro"/>
</dbReference>
<evidence type="ECO:0000256" key="5">
    <source>
        <dbReference type="ARBA" id="ARBA00023274"/>
    </source>
</evidence>
<dbReference type="AlphaFoldDB" id="A0A1F5XI05"/>
<proteinExistence type="inferred from homology"/>
<dbReference type="PROSITE" id="PS00050">
    <property type="entry name" value="RIBOSOMAL_L23"/>
    <property type="match status" value="1"/>
</dbReference>
<dbReference type="InterPro" id="IPR012677">
    <property type="entry name" value="Nucleotide-bd_a/b_plait_sf"/>
</dbReference>
<name>A0A1F5XI05_9BACT</name>
<sequence>MLGDGRYVFKVADNADKNSLKRAIESRYGVGVESVNIIAQRDKNRRRGQILGVKPGFKKAVVTLKAEDKIAEF</sequence>
<dbReference type="Gene3D" id="3.30.70.330">
    <property type="match status" value="1"/>
</dbReference>
<evidence type="ECO:0000313" key="9">
    <source>
        <dbReference type="EMBL" id="OGF87538.1"/>
    </source>
</evidence>
<keyword evidence="2 8" id="KW-0699">rRNA-binding</keyword>
<evidence type="ECO:0000256" key="4">
    <source>
        <dbReference type="ARBA" id="ARBA00022980"/>
    </source>
</evidence>
<comment type="caution">
    <text evidence="9">The sequence shown here is derived from an EMBL/GenBank/DDBJ whole genome shotgun (WGS) entry which is preliminary data.</text>
</comment>
<keyword evidence="5 7" id="KW-0687">Ribonucleoprotein</keyword>
<dbReference type="GO" id="GO:0003735">
    <property type="term" value="F:structural constituent of ribosome"/>
    <property type="evidence" value="ECO:0007669"/>
    <property type="project" value="InterPro"/>
</dbReference>
<dbReference type="GO" id="GO:0005840">
    <property type="term" value="C:ribosome"/>
    <property type="evidence" value="ECO:0007669"/>
    <property type="project" value="UniProtKB-KW"/>
</dbReference>
<evidence type="ECO:0000313" key="10">
    <source>
        <dbReference type="Proteomes" id="UP000177346"/>
    </source>
</evidence>
<dbReference type="SUPFAM" id="SSF54189">
    <property type="entry name" value="Ribosomal proteins S24e, L23 and L15e"/>
    <property type="match status" value="1"/>
</dbReference>
<evidence type="ECO:0000256" key="1">
    <source>
        <dbReference type="ARBA" id="ARBA00006700"/>
    </source>
</evidence>
<dbReference type="InterPro" id="IPR001014">
    <property type="entry name" value="Ribosomal_uL23_CS"/>
</dbReference>
<evidence type="ECO:0000256" key="2">
    <source>
        <dbReference type="ARBA" id="ARBA00022730"/>
    </source>
</evidence>
<dbReference type="GO" id="GO:0019843">
    <property type="term" value="F:rRNA binding"/>
    <property type="evidence" value="ECO:0007669"/>
    <property type="project" value="UniProtKB-KW"/>
</dbReference>
<dbReference type="EMBL" id="MFIF01000005">
    <property type="protein sequence ID" value="OGF87538.1"/>
    <property type="molecule type" value="Genomic_DNA"/>
</dbReference>
<protein>
    <recommendedName>
        <fullName evidence="6 8">50S ribosomal protein L23</fullName>
    </recommendedName>
</protein>
<dbReference type="InterPro" id="IPR013025">
    <property type="entry name" value="Ribosomal_uL23-like"/>
</dbReference>
<dbReference type="Pfam" id="PF00276">
    <property type="entry name" value="Ribosomal_L23"/>
    <property type="match status" value="1"/>
</dbReference>
<evidence type="ECO:0000256" key="3">
    <source>
        <dbReference type="ARBA" id="ARBA00022884"/>
    </source>
</evidence>
<gene>
    <name evidence="9" type="ORF">A3B19_02635</name>
</gene>
<evidence type="ECO:0000256" key="6">
    <source>
        <dbReference type="ARBA" id="ARBA00035481"/>
    </source>
</evidence>
<dbReference type="Proteomes" id="UP000177346">
    <property type="component" value="Unassembled WGS sequence"/>
</dbReference>
<evidence type="ECO:0000256" key="7">
    <source>
        <dbReference type="RuleBase" id="RU003934"/>
    </source>
</evidence>